<evidence type="ECO:0000313" key="2">
    <source>
        <dbReference type="EMBL" id="EZK37737.1"/>
    </source>
</evidence>
<feature type="signal peptide" evidence="1">
    <location>
        <begin position="1"/>
        <end position="24"/>
    </location>
</feature>
<dbReference type="AlphaFoldDB" id="A0AAD3G3V3"/>
<evidence type="ECO:0008006" key="4">
    <source>
        <dbReference type="Google" id="ProtNLM"/>
    </source>
</evidence>
<reference evidence="2 3" key="1">
    <citation type="submission" date="2014-03" db="EMBL/GenBank/DDBJ databases">
        <title>The Genome Sequence of Francisella tularensis subsp. tularensis str. SCHU S4 substr. FSC043.</title>
        <authorList>
            <consortium name="The Broad Institute Genomics Platform"/>
            <consortium name="The Broad Institute Genome Sequencing Center for Infectious Disease"/>
            <person name="Chapman S.B."/>
            <person name="Guina T."/>
            <person name="Gelhaus C."/>
            <person name="Comer J."/>
            <person name="Sellati T."/>
            <person name="Sjostedt A."/>
            <person name="Young S.K."/>
            <person name="Zeng Q."/>
            <person name="Gargeya S."/>
            <person name="Abouelleil A."/>
            <person name="Alvarado L."/>
            <person name="Chapman S.B."/>
            <person name="Gainer-Dewar J."/>
            <person name="Goldberg J."/>
            <person name="Griggs A."/>
            <person name="Gujja S."/>
            <person name="Hansen M."/>
            <person name="Howarth C."/>
            <person name="Imamovic A."/>
            <person name="Larimer J."/>
            <person name="Murphy C."/>
            <person name="Naylor J."/>
            <person name="Pearson M."/>
            <person name="Poon T.W."/>
            <person name="Priest M."/>
            <person name="Roberts A."/>
            <person name="Saif S."/>
            <person name="Shea T."/>
            <person name="Sykes S."/>
            <person name="Wortman J."/>
            <person name="Nusbaum C."/>
            <person name="Birren B."/>
        </authorList>
    </citation>
    <scope>NUCLEOTIDE SEQUENCE [LARGE SCALE GENOMIC DNA]</scope>
    <source>
        <strain evidence="2 3">Schu S4</strain>
    </source>
</reference>
<dbReference type="Proteomes" id="UP000023806">
    <property type="component" value="Unassembled WGS sequence"/>
</dbReference>
<organism evidence="2 3">
    <name type="scientific">Francisella tularensis subsp. tularensis str. SCHU S4 substr. FSC237</name>
    <dbReference type="NCBI Taxonomy" id="1341660"/>
    <lineage>
        <taxon>Bacteria</taxon>
        <taxon>Pseudomonadati</taxon>
        <taxon>Pseudomonadota</taxon>
        <taxon>Gammaproteobacteria</taxon>
        <taxon>Thiotrichales</taxon>
        <taxon>Francisellaceae</taxon>
        <taxon>Francisella</taxon>
    </lineage>
</organism>
<evidence type="ECO:0000313" key="3">
    <source>
        <dbReference type="Proteomes" id="UP000023806"/>
    </source>
</evidence>
<keyword evidence="1" id="KW-0732">Signal</keyword>
<feature type="chain" id="PRO_5042144382" description="Lipoprotein" evidence="1">
    <location>
        <begin position="25"/>
        <end position="57"/>
    </location>
</feature>
<sequence>MKKNIFRIVIIGLFSMTLMSCVVKNVCPTKKDANGNEYLDRNACTSTPYLVGLIPMA</sequence>
<name>A0AAD3G3V3_FRATT</name>
<evidence type="ECO:0000256" key="1">
    <source>
        <dbReference type="SAM" id="SignalP"/>
    </source>
</evidence>
<proteinExistence type="predicted"/>
<dbReference type="EMBL" id="JIDS01000002">
    <property type="protein sequence ID" value="EZK37737.1"/>
    <property type="molecule type" value="Genomic_DNA"/>
</dbReference>
<comment type="caution">
    <text evidence="2">The sequence shown here is derived from an EMBL/GenBank/DDBJ whole genome shotgun (WGS) entry which is preliminary data.</text>
</comment>
<accession>A0AAD3G3V3</accession>
<protein>
    <recommendedName>
        <fullName evidence="4">Lipoprotein</fullName>
    </recommendedName>
</protein>
<dbReference type="PROSITE" id="PS51257">
    <property type="entry name" value="PROKAR_LIPOPROTEIN"/>
    <property type="match status" value="1"/>
</dbReference>
<gene>
    <name evidence="2" type="ORF">P250_02492</name>
</gene>